<evidence type="ECO:0000256" key="1">
    <source>
        <dbReference type="SAM" id="Coils"/>
    </source>
</evidence>
<accession>A0A7K1S3L1</accession>
<dbReference type="Proteomes" id="UP000436006">
    <property type="component" value="Unassembled WGS sequence"/>
</dbReference>
<protein>
    <recommendedName>
        <fullName evidence="4">Tape measure protein</fullName>
    </recommendedName>
</protein>
<evidence type="ECO:0000313" key="3">
    <source>
        <dbReference type="Proteomes" id="UP000436006"/>
    </source>
</evidence>
<dbReference type="EMBL" id="WPIN01000001">
    <property type="protein sequence ID" value="MVM28404.1"/>
    <property type="molecule type" value="Genomic_DNA"/>
</dbReference>
<gene>
    <name evidence="2" type="ORF">GO755_00055</name>
</gene>
<comment type="caution">
    <text evidence="2">The sequence shown here is derived from an EMBL/GenBank/DDBJ whole genome shotgun (WGS) entry which is preliminary data.</text>
</comment>
<reference evidence="2 3" key="1">
    <citation type="submission" date="2019-12" db="EMBL/GenBank/DDBJ databases">
        <title>Spirosoma sp. HMF4905 genome sequencing and assembly.</title>
        <authorList>
            <person name="Kang H."/>
            <person name="Cha I."/>
            <person name="Kim H."/>
            <person name="Joh K."/>
        </authorList>
    </citation>
    <scope>NUCLEOTIDE SEQUENCE [LARGE SCALE GENOMIC DNA]</scope>
    <source>
        <strain evidence="2 3">HMF4905</strain>
    </source>
</reference>
<keyword evidence="3" id="KW-1185">Reference proteome</keyword>
<evidence type="ECO:0008006" key="4">
    <source>
        <dbReference type="Google" id="ProtNLM"/>
    </source>
</evidence>
<proteinExistence type="predicted"/>
<dbReference type="AlphaFoldDB" id="A0A7K1S3L1"/>
<organism evidence="2 3">
    <name type="scientific">Spirosoma arboris</name>
    <dbReference type="NCBI Taxonomy" id="2682092"/>
    <lineage>
        <taxon>Bacteria</taxon>
        <taxon>Pseudomonadati</taxon>
        <taxon>Bacteroidota</taxon>
        <taxon>Cytophagia</taxon>
        <taxon>Cytophagales</taxon>
        <taxon>Cytophagaceae</taxon>
        <taxon>Spirosoma</taxon>
    </lineage>
</organism>
<evidence type="ECO:0000313" key="2">
    <source>
        <dbReference type="EMBL" id="MVM28404.1"/>
    </source>
</evidence>
<dbReference type="RefSeq" id="WP_157582528.1">
    <property type="nucleotide sequence ID" value="NZ_WPIN01000001.1"/>
</dbReference>
<feature type="coiled-coil region" evidence="1">
    <location>
        <begin position="454"/>
        <end position="514"/>
    </location>
</feature>
<sequence length="960" mass="100839">MNRTLTVDLETNPDGMVRGSAIGIRALTELGRAAVRSGGQIASGIEGGTGRARNAMGQFLGQSNSVAGQLQVVFAKAFAVDRILAFGEAIGTVSGKFEKYQAVLTNALGSRSQAKGSMSMLSDIAGFTPYSMDELTASFVKFVNRGLIPTRQQIINLGDLAASQGKGFDQLTEAVLDAQTGEFERLKEFGVRASKSGDQVTLSFKGITQTVKNSSGAITDAIIGFGKLGGVAGGMAAISETLEGQVSNLGDSFDRLLVAIGGTGVAGGMKLALGAAGQLLGVFTDLIAQSPAEDLQNQKTALNGLVGAIALANDNEGLRLSLIQKLKSEYPEFLGSLSAESVSTDLLARRLADVNAQYEKKIRIALGEAKIKKANEEFTQAINQQQAALELLAKEAGISIVALEKLSAAQRIALAKDIADKKRGSSLQNSYFGVAQQTPTDYIASALESGLAKQQAAQAELNRLLTENNERQADLTQTTVTGYQAQIAQIREKIKLHQVEKKEGLAEIKRLQDQILIAQGKPLPMAATPSTGKSTGTRIATATQTGDLAIAKRFEAELEAQIQNAGGKGVDKKIQQLKDIRGYIEDIQAITSKNQKSGIPAISQITDPKSQAKVDGILRSFVMLADATPGLFAKTGIENFLDKTQQAEPTLEFYKKKIEEIKALTIALSLNGLKLPPEILDQLKLFKQLVADAENAAAAADSKTNSGSGGGDEAKWTAKAEARIAAMKAAGQDVKKGAAELGQDMKEAHDNLANAAAQVLEGIGEGLAQGQNPLKTALSLILGMLGDFMIKLGTAMLVGGALLEAAETAFPFVKPFLKAFGVDGVGGVVAGGALVVGGGVVKGLATNITSHEKGGLAKGESIIRVGESAKALKGGGELIAPIGEGARLMTMEMQRLGAFSAQPTAQMQRLSPTGGMGKMQIELTGEVRQEGQTLLYAITRAVNHSDYFHTKPDWAFNGRR</sequence>
<name>A0A7K1S3L1_9BACT</name>
<keyword evidence="1" id="KW-0175">Coiled coil</keyword>